<feature type="domain" description="Pre-mRNA splicing factor component Cdc5p/Cef1 C-terminal" evidence="4">
    <location>
        <begin position="1"/>
        <end position="143"/>
    </location>
</feature>
<dbReference type="Pfam" id="PF11831">
    <property type="entry name" value="Myb_Cef"/>
    <property type="match status" value="1"/>
</dbReference>
<sequence>MSDRIARERAEEEARYQALLKKRSKVLQRELPRPPSASLELIRDSLLRTDGDKSSFVPPTLIEQADELIRKELLSLLEHDNAKYPLDEKANKEKKKGSKRSSNGSVPSIEIFEEDEMKEADSRIKEEAEYLHMAMGHENESLDDFVEAHNTCLNDFMYFPTRHAYGLSSVAGNAEKLAALHTEFDNVKRKMDNDKSKAEGVEKKYSVLTQGYERRAATLWRQIESTVNQIDTAGTELECFQALQKQEQLAASHRINGLWEEVQKQKELEQTLQKRYGNLLAEMERMQKLMDLYRVQAQRQDEAAEKDRAFEPSEAAASQDAVPSLGLSEPAPSSEDVDSTPDGQPNLKVDMNVDLRKEQTTMDTETDGSMSGNEDNTIKATIGDGVTSSKVASESVNPDAAFSKQESIKETPEGEGFIDHIKIG</sequence>
<feature type="region of interest" description="Disordered" evidence="3">
    <location>
        <begin position="303"/>
        <end position="424"/>
    </location>
</feature>
<dbReference type="InterPro" id="IPR047242">
    <property type="entry name" value="CDC5L/Cef1"/>
</dbReference>
<name>A0A6A3CYJ5_HIBSY</name>
<dbReference type="GO" id="GO:0003677">
    <property type="term" value="F:DNA binding"/>
    <property type="evidence" value="ECO:0007669"/>
    <property type="project" value="UniProtKB-KW"/>
</dbReference>
<evidence type="ECO:0000256" key="2">
    <source>
        <dbReference type="ARBA" id="ARBA00023242"/>
    </source>
</evidence>
<comment type="caution">
    <text evidence="5">The sequence shown here is derived from an EMBL/GenBank/DDBJ whole genome shotgun (WGS) entry which is preliminary data.</text>
</comment>
<gene>
    <name evidence="5" type="ORF">F3Y22_tig00000738pilonHSYRG00168</name>
</gene>
<dbReference type="PANTHER" id="PTHR45885:SF1">
    <property type="entry name" value="CELL DIVISION CYCLE 5-LIKE PROTEIN"/>
    <property type="match status" value="1"/>
</dbReference>
<accession>A0A6A3CYJ5</accession>
<feature type="compositionally biased region" description="Basic and acidic residues" evidence="3">
    <location>
        <begin position="406"/>
        <end position="424"/>
    </location>
</feature>
<keyword evidence="2" id="KW-0539">Nucleus</keyword>
<proteinExistence type="predicted"/>
<organism evidence="5 6">
    <name type="scientific">Hibiscus syriacus</name>
    <name type="common">Rose of Sharon</name>
    <dbReference type="NCBI Taxonomy" id="106335"/>
    <lineage>
        <taxon>Eukaryota</taxon>
        <taxon>Viridiplantae</taxon>
        <taxon>Streptophyta</taxon>
        <taxon>Embryophyta</taxon>
        <taxon>Tracheophyta</taxon>
        <taxon>Spermatophyta</taxon>
        <taxon>Magnoliopsida</taxon>
        <taxon>eudicotyledons</taxon>
        <taxon>Gunneridae</taxon>
        <taxon>Pentapetalae</taxon>
        <taxon>rosids</taxon>
        <taxon>malvids</taxon>
        <taxon>Malvales</taxon>
        <taxon>Malvaceae</taxon>
        <taxon>Malvoideae</taxon>
        <taxon>Hibiscus</taxon>
    </lineage>
</organism>
<feature type="compositionally biased region" description="Polar residues" evidence="3">
    <location>
        <begin position="361"/>
        <end position="379"/>
    </location>
</feature>
<reference evidence="5" key="1">
    <citation type="submission" date="2019-09" db="EMBL/GenBank/DDBJ databases">
        <title>Draft genome information of white flower Hibiscus syriacus.</title>
        <authorList>
            <person name="Kim Y.-M."/>
        </authorList>
    </citation>
    <scope>NUCLEOTIDE SEQUENCE [LARGE SCALE GENOMIC DNA]</scope>
    <source>
        <strain evidence="5">YM2019G1</strain>
    </source>
</reference>
<feature type="region of interest" description="Disordered" evidence="3">
    <location>
        <begin position="85"/>
        <end position="111"/>
    </location>
</feature>
<dbReference type="AlphaFoldDB" id="A0A6A3CYJ5"/>
<dbReference type="PANTHER" id="PTHR45885">
    <property type="entry name" value="CELL DIVISION CYCLE 5-LIKE PROTEIN"/>
    <property type="match status" value="1"/>
</dbReference>
<evidence type="ECO:0000313" key="5">
    <source>
        <dbReference type="EMBL" id="KAE8734655.1"/>
    </source>
</evidence>
<feature type="compositionally biased region" description="Polar residues" evidence="3">
    <location>
        <begin position="386"/>
        <end position="396"/>
    </location>
</feature>
<evidence type="ECO:0000259" key="4">
    <source>
        <dbReference type="Pfam" id="PF11831"/>
    </source>
</evidence>
<dbReference type="InterPro" id="IPR021786">
    <property type="entry name" value="Cdc5p/Cef1_C"/>
</dbReference>
<dbReference type="EMBL" id="VEPZ02000065">
    <property type="protein sequence ID" value="KAE8734655.1"/>
    <property type="molecule type" value="Genomic_DNA"/>
</dbReference>
<evidence type="ECO:0000313" key="6">
    <source>
        <dbReference type="Proteomes" id="UP000436088"/>
    </source>
</evidence>
<feature type="compositionally biased region" description="Basic and acidic residues" evidence="3">
    <location>
        <begin position="351"/>
        <end position="360"/>
    </location>
</feature>
<dbReference type="GO" id="GO:0000974">
    <property type="term" value="C:Prp19 complex"/>
    <property type="evidence" value="ECO:0007669"/>
    <property type="project" value="InterPro"/>
</dbReference>
<evidence type="ECO:0000256" key="3">
    <source>
        <dbReference type="SAM" id="MobiDB-lite"/>
    </source>
</evidence>
<keyword evidence="1" id="KW-0238">DNA-binding</keyword>
<dbReference type="GO" id="GO:0005681">
    <property type="term" value="C:spliceosomal complex"/>
    <property type="evidence" value="ECO:0007669"/>
    <property type="project" value="TreeGrafter"/>
</dbReference>
<protein>
    <submittedName>
        <fullName evidence="5">Cell division cycle 5-like protein</fullName>
    </submittedName>
</protein>
<dbReference type="GO" id="GO:0051301">
    <property type="term" value="P:cell division"/>
    <property type="evidence" value="ECO:0007669"/>
    <property type="project" value="UniProtKB-KW"/>
</dbReference>
<dbReference type="GO" id="GO:0000398">
    <property type="term" value="P:mRNA splicing, via spliceosome"/>
    <property type="evidence" value="ECO:0007669"/>
    <property type="project" value="InterPro"/>
</dbReference>
<evidence type="ECO:0000256" key="1">
    <source>
        <dbReference type="ARBA" id="ARBA00023125"/>
    </source>
</evidence>
<dbReference type="Proteomes" id="UP000436088">
    <property type="component" value="Unassembled WGS sequence"/>
</dbReference>
<keyword evidence="6" id="KW-1185">Reference proteome</keyword>